<feature type="domain" description="Zn(2)-C6 fungal-type" evidence="2">
    <location>
        <begin position="21"/>
        <end position="50"/>
    </location>
</feature>
<reference evidence="5" key="2">
    <citation type="submission" date="2012-11" db="EMBL/GenBank/DDBJ databases">
        <authorList>
            <person name="Kuo A."/>
            <person name="Curtis B.A."/>
            <person name="Tanifuji G."/>
            <person name="Burki F."/>
            <person name="Gruber A."/>
            <person name="Irimia M."/>
            <person name="Maruyama S."/>
            <person name="Arias M.C."/>
            <person name="Ball S.G."/>
            <person name="Gile G.H."/>
            <person name="Hirakawa Y."/>
            <person name="Hopkins J.F."/>
            <person name="Rensing S.A."/>
            <person name="Schmutz J."/>
            <person name="Symeonidi A."/>
            <person name="Elias M."/>
            <person name="Eveleigh R.J."/>
            <person name="Herman E.K."/>
            <person name="Klute M.J."/>
            <person name="Nakayama T."/>
            <person name="Obornik M."/>
            <person name="Reyes-Prieto A."/>
            <person name="Armbrust E.V."/>
            <person name="Aves S.J."/>
            <person name="Beiko R.G."/>
            <person name="Coutinho P."/>
            <person name="Dacks J.B."/>
            <person name="Durnford D.G."/>
            <person name="Fast N.M."/>
            <person name="Green B.R."/>
            <person name="Grisdale C."/>
            <person name="Hempe F."/>
            <person name="Henrissat B."/>
            <person name="Hoppner M.P."/>
            <person name="Ishida K.-I."/>
            <person name="Kim E."/>
            <person name="Koreny L."/>
            <person name="Kroth P.G."/>
            <person name="Liu Y."/>
            <person name="Malik S.-B."/>
            <person name="Maier U.G."/>
            <person name="McRose D."/>
            <person name="Mock T."/>
            <person name="Neilson J.A."/>
            <person name="Onodera N.T."/>
            <person name="Poole A.M."/>
            <person name="Pritham E.J."/>
            <person name="Richards T.A."/>
            <person name="Rocap G."/>
            <person name="Roy S.W."/>
            <person name="Sarai C."/>
            <person name="Schaack S."/>
            <person name="Shirato S."/>
            <person name="Slamovits C.H."/>
            <person name="Spencer D.F."/>
            <person name="Suzuki S."/>
            <person name="Worden A.Z."/>
            <person name="Zauner S."/>
            <person name="Barry K."/>
            <person name="Bell C."/>
            <person name="Bharti A.K."/>
            <person name="Crow J.A."/>
            <person name="Grimwood J."/>
            <person name="Kramer R."/>
            <person name="Lindquist E."/>
            <person name="Lucas S."/>
            <person name="Salamov A."/>
            <person name="McFadden G.I."/>
            <person name="Lane C.E."/>
            <person name="Keeling P.J."/>
            <person name="Gray M.W."/>
            <person name="Grigoriev I.V."/>
            <person name="Archibald J.M."/>
        </authorList>
    </citation>
    <scope>NUCLEOTIDE SEQUENCE</scope>
    <source>
        <strain evidence="5">CCMP2712</strain>
    </source>
</reference>
<reference evidence="4" key="3">
    <citation type="submission" date="2015-06" db="UniProtKB">
        <authorList>
            <consortium name="EnsemblProtists"/>
        </authorList>
    </citation>
    <scope>IDENTIFICATION</scope>
</reference>
<dbReference type="Proteomes" id="UP000011087">
    <property type="component" value="Unassembled WGS sequence"/>
</dbReference>
<feature type="region of interest" description="Disordered" evidence="1">
    <location>
        <begin position="50"/>
        <end position="72"/>
    </location>
</feature>
<organism evidence="3">
    <name type="scientific">Guillardia theta (strain CCMP2712)</name>
    <name type="common">Cryptophyte</name>
    <dbReference type="NCBI Taxonomy" id="905079"/>
    <lineage>
        <taxon>Eukaryota</taxon>
        <taxon>Cryptophyceae</taxon>
        <taxon>Pyrenomonadales</taxon>
        <taxon>Geminigeraceae</taxon>
        <taxon>Guillardia</taxon>
    </lineage>
</organism>
<keyword evidence="5" id="KW-1185">Reference proteome</keyword>
<dbReference type="Gene3D" id="4.10.240.10">
    <property type="entry name" value="Zn(2)-C6 fungal-type DNA-binding domain"/>
    <property type="match status" value="1"/>
</dbReference>
<accession>L1JKG1</accession>
<evidence type="ECO:0000313" key="4">
    <source>
        <dbReference type="EnsemblProtists" id="EKX49018"/>
    </source>
</evidence>
<dbReference type="PaxDb" id="55529-EKX49018"/>
<evidence type="ECO:0000256" key="1">
    <source>
        <dbReference type="SAM" id="MobiDB-lite"/>
    </source>
</evidence>
<dbReference type="OrthoDB" id="2269373at2759"/>
<dbReference type="SMART" id="SM00066">
    <property type="entry name" value="GAL4"/>
    <property type="match status" value="1"/>
</dbReference>
<dbReference type="RefSeq" id="XP_005835998.1">
    <property type="nucleotide sequence ID" value="XM_005835941.1"/>
</dbReference>
<evidence type="ECO:0000259" key="2">
    <source>
        <dbReference type="PROSITE" id="PS50048"/>
    </source>
</evidence>
<dbReference type="HOGENOM" id="CLU_045055_0_0_1"/>
<gene>
    <name evidence="3" type="ORF">GUITHDRAFT_105100</name>
</gene>
<dbReference type="CDD" id="cd00067">
    <property type="entry name" value="GAL4"/>
    <property type="match status" value="1"/>
</dbReference>
<dbReference type="PROSITE" id="PS00463">
    <property type="entry name" value="ZN2_CY6_FUNGAL_1"/>
    <property type="match status" value="1"/>
</dbReference>
<protein>
    <recommendedName>
        <fullName evidence="2">Zn(2)-C6 fungal-type domain-containing protein</fullName>
    </recommendedName>
</protein>
<dbReference type="PROSITE" id="PS50048">
    <property type="entry name" value="ZN2_CY6_FUNGAL_2"/>
    <property type="match status" value="1"/>
</dbReference>
<name>L1JKG1_GUITC</name>
<dbReference type="SUPFAM" id="SSF57701">
    <property type="entry name" value="Zn2/Cys6 DNA-binding domain"/>
    <property type="match status" value="1"/>
</dbReference>
<dbReference type="GeneID" id="17305771"/>
<dbReference type="AlphaFoldDB" id="L1JKG1"/>
<dbReference type="KEGG" id="gtt:GUITHDRAFT_105100"/>
<evidence type="ECO:0000313" key="3">
    <source>
        <dbReference type="EMBL" id="EKX49018.1"/>
    </source>
</evidence>
<dbReference type="GO" id="GO:0008270">
    <property type="term" value="F:zinc ion binding"/>
    <property type="evidence" value="ECO:0007669"/>
    <property type="project" value="InterPro"/>
</dbReference>
<proteinExistence type="predicted"/>
<dbReference type="EnsemblProtists" id="EKX49018">
    <property type="protein sequence ID" value="EKX49018"/>
    <property type="gene ID" value="GUITHDRAFT_105100"/>
</dbReference>
<dbReference type="GO" id="GO:0000981">
    <property type="term" value="F:DNA-binding transcription factor activity, RNA polymerase II-specific"/>
    <property type="evidence" value="ECO:0007669"/>
    <property type="project" value="InterPro"/>
</dbReference>
<dbReference type="InterPro" id="IPR036864">
    <property type="entry name" value="Zn2-C6_fun-type_DNA-bd_sf"/>
</dbReference>
<dbReference type="EMBL" id="JH992983">
    <property type="protein sequence ID" value="EKX49018.1"/>
    <property type="molecule type" value="Genomic_DNA"/>
</dbReference>
<dbReference type="Pfam" id="PF00172">
    <property type="entry name" value="Zn_clus"/>
    <property type="match status" value="1"/>
</dbReference>
<evidence type="ECO:0000313" key="5">
    <source>
        <dbReference type="Proteomes" id="UP000011087"/>
    </source>
</evidence>
<sequence length="465" mass="53449">MNEDIMLVLEDMCHTTHKEQSCLNCRKSKLKCDKGRPCDRCVKRGTSATCKDTVPPPTSPDVSCDSPEDATSIGDNCSSSDLVVVSRDKRARPMSPWETDLFAKRFRGSDSSDEDDTQLPHLDWLDSDYFSMNRKMFRSQNPILIHPLNVERPLQTNTSINSRFSPSLEVNAFSHMEGLMSIYKRFFAAGYDSTQLLQMFNNLPLHILSIINEGVIAMHKLSVIWKKYPRENETPASPSSQTLSHDSSSENGLGYFTISWDQQSSARTFFQVNHSAGALLNLHPEEIVARFGNCEFRMPLTDLEFLAQILSDVLNFQNPKFVTYARLALHTSSSNQFQDALFVRCTRYRLFDSVGIESHKRYLEFISPEEFERVRLADPASCRPFFHAMGDDRDAETLLSDFHRDALFTENLSSMLHNEQGRLKLNRLAEALRKEFSKYIVEQQDMNPNSFKRKRRSKKYLETIR</sequence>
<dbReference type="InterPro" id="IPR001138">
    <property type="entry name" value="Zn2Cys6_DnaBD"/>
</dbReference>
<reference evidence="3 5" key="1">
    <citation type="journal article" date="2012" name="Nature">
        <title>Algal genomes reveal evolutionary mosaicism and the fate of nucleomorphs.</title>
        <authorList>
            <consortium name="DOE Joint Genome Institute"/>
            <person name="Curtis B.A."/>
            <person name="Tanifuji G."/>
            <person name="Burki F."/>
            <person name="Gruber A."/>
            <person name="Irimia M."/>
            <person name="Maruyama S."/>
            <person name="Arias M.C."/>
            <person name="Ball S.G."/>
            <person name="Gile G.H."/>
            <person name="Hirakawa Y."/>
            <person name="Hopkins J.F."/>
            <person name="Kuo A."/>
            <person name="Rensing S.A."/>
            <person name="Schmutz J."/>
            <person name="Symeonidi A."/>
            <person name="Elias M."/>
            <person name="Eveleigh R.J."/>
            <person name="Herman E.K."/>
            <person name="Klute M.J."/>
            <person name="Nakayama T."/>
            <person name="Obornik M."/>
            <person name="Reyes-Prieto A."/>
            <person name="Armbrust E.V."/>
            <person name="Aves S.J."/>
            <person name="Beiko R.G."/>
            <person name="Coutinho P."/>
            <person name="Dacks J.B."/>
            <person name="Durnford D.G."/>
            <person name="Fast N.M."/>
            <person name="Green B.R."/>
            <person name="Grisdale C.J."/>
            <person name="Hempel F."/>
            <person name="Henrissat B."/>
            <person name="Hoppner M.P."/>
            <person name="Ishida K."/>
            <person name="Kim E."/>
            <person name="Koreny L."/>
            <person name="Kroth P.G."/>
            <person name="Liu Y."/>
            <person name="Malik S.B."/>
            <person name="Maier U.G."/>
            <person name="McRose D."/>
            <person name="Mock T."/>
            <person name="Neilson J.A."/>
            <person name="Onodera N.T."/>
            <person name="Poole A.M."/>
            <person name="Pritham E.J."/>
            <person name="Richards T.A."/>
            <person name="Rocap G."/>
            <person name="Roy S.W."/>
            <person name="Sarai C."/>
            <person name="Schaack S."/>
            <person name="Shirato S."/>
            <person name="Slamovits C.H."/>
            <person name="Spencer D.F."/>
            <person name="Suzuki S."/>
            <person name="Worden A.Z."/>
            <person name="Zauner S."/>
            <person name="Barry K."/>
            <person name="Bell C."/>
            <person name="Bharti A.K."/>
            <person name="Crow J.A."/>
            <person name="Grimwood J."/>
            <person name="Kramer R."/>
            <person name="Lindquist E."/>
            <person name="Lucas S."/>
            <person name="Salamov A."/>
            <person name="McFadden G.I."/>
            <person name="Lane C.E."/>
            <person name="Keeling P.J."/>
            <person name="Gray M.W."/>
            <person name="Grigoriev I.V."/>
            <person name="Archibald J.M."/>
        </authorList>
    </citation>
    <scope>NUCLEOTIDE SEQUENCE</scope>
    <source>
        <strain evidence="3 5">CCMP2712</strain>
    </source>
</reference>